<name>A0A6M3ITJ9_9ZZZZ</name>
<reference evidence="2" key="1">
    <citation type="submission" date="2020-03" db="EMBL/GenBank/DDBJ databases">
        <title>The deep terrestrial virosphere.</title>
        <authorList>
            <person name="Holmfeldt K."/>
            <person name="Nilsson E."/>
            <person name="Simone D."/>
            <person name="Lopez-Fernandez M."/>
            <person name="Wu X."/>
            <person name="de Brujin I."/>
            <person name="Lundin D."/>
            <person name="Andersson A."/>
            <person name="Bertilsson S."/>
            <person name="Dopson M."/>
        </authorList>
    </citation>
    <scope>NUCLEOTIDE SEQUENCE</scope>
    <source>
        <strain evidence="2">MM415B01106</strain>
    </source>
</reference>
<protein>
    <submittedName>
        <fullName evidence="2">Putative capsid morphogenesis protein</fullName>
    </submittedName>
</protein>
<gene>
    <name evidence="2" type="ORF">MM415B01106_0008</name>
</gene>
<accession>A0A6M3ITJ9</accession>
<organism evidence="2">
    <name type="scientific">viral metagenome</name>
    <dbReference type="NCBI Taxonomy" id="1070528"/>
    <lineage>
        <taxon>unclassified sequences</taxon>
        <taxon>metagenomes</taxon>
        <taxon>organismal metagenomes</taxon>
    </lineage>
</organism>
<dbReference type="EMBL" id="MT141411">
    <property type="protein sequence ID" value="QJA60501.1"/>
    <property type="molecule type" value="Genomic_DNA"/>
</dbReference>
<evidence type="ECO:0000259" key="1">
    <source>
        <dbReference type="Pfam" id="PF04233"/>
    </source>
</evidence>
<dbReference type="AlphaFoldDB" id="A0A6M3ITJ9"/>
<dbReference type="Pfam" id="PF04233">
    <property type="entry name" value="Phage_Mu_F"/>
    <property type="match status" value="1"/>
</dbReference>
<dbReference type="InterPro" id="IPR006528">
    <property type="entry name" value="Phage_head_morphogenesis_dom"/>
</dbReference>
<feature type="domain" description="Phage head morphogenesis" evidence="1">
    <location>
        <begin position="135"/>
        <end position="255"/>
    </location>
</feature>
<proteinExistence type="predicted"/>
<sequence>MTRREREFEKKTKALIAGVDRLQDNEVRRVMLMLEDARREVASMVASTEWKTYYIPQMKAAVDSAIERLRQRYQSSQSAALQNSFNAGIDMVDLPLSSVGFRFVGPEISRTVLEIGQGYSADLIKGLTADALKRVNGEIMMGIMGGKQPYDVMQAVGKNLDDPGVFGTIASRAEAITRTEMGRINSSAREARIQGTVGNTEPPMKWMKKWVSSGKAKPRKHHAALNGVTIPVDEKFMGYIDYPHAPGLPAKEVVNCG</sequence>
<evidence type="ECO:0000313" key="2">
    <source>
        <dbReference type="EMBL" id="QJA60501.1"/>
    </source>
</evidence>